<dbReference type="GO" id="GO:0006629">
    <property type="term" value="P:lipid metabolic process"/>
    <property type="evidence" value="ECO:0007669"/>
    <property type="project" value="UniProtKB-KW"/>
</dbReference>
<evidence type="ECO:0000256" key="11">
    <source>
        <dbReference type="RuleBase" id="RU367023"/>
    </source>
</evidence>
<evidence type="ECO:0000313" key="13">
    <source>
        <dbReference type="Proteomes" id="UP001165289"/>
    </source>
</evidence>
<evidence type="ECO:0000256" key="7">
    <source>
        <dbReference type="ARBA" id="ARBA00022989"/>
    </source>
</evidence>
<evidence type="ECO:0000256" key="4">
    <source>
        <dbReference type="ARBA" id="ARBA00022679"/>
    </source>
</evidence>
<keyword evidence="9 11" id="KW-0472">Membrane</keyword>
<evidence type="ECO:0000256" key="6">
    <source>
        <dbReference type="ARBA" id="ARBA00022824"/>
    </source>
</evidence>
<dbReference type="Pfam" id="PF03982">
    <property type="entry name" value="DAGAT"/>
    <property type="match status" value="1"/>
</dbReference>
<evidence type="ECO:0000256" key="5">
    <source>
        <dbReference type="ARBA" id="ARBA00022692"/>
    </source>
</evidence>
<keyword evidence="5 11" id="KW-0812">Transmembrane</keyword>
<organism evidence="12 13">
    <name type="scientific">Oopsacas minuta</name>
    <dbReference type="NCBI Taxonomy" id="111878"/>
    <lineage>
        <taxon>Eukaryota</taxon>
        <taxon>Metazoa</taxon>
        <taxon>Porifera</taxon>
        <taxon>Hexactinellida</taxon>
        <taxon>Hexasterophora</taxon>
        <taxon>Lyssacinosida</taxon>
        <taxon>Leucopsacidae</taxon>
        <taxon>Oopsacas</taxon>
    </lineage>
</organism>
<comment type="similarity">
    <text evidence="2 11">Belongs to the diacylglycerol acyltransferase family.</text>
</comment>
<comment type="caution">
    <text evidence="12">The sequence shown here is derived from an EMBL/GenBank/DDBJ whole genome shotgun (WGS) entry which is preliminary data.</text>
</comment>
<name>A0AAV7JCJ3_9METZ</name>
<dbReference type="InterPro" id="IPR007130">
    <property type="entry name" value="DAGAT"/>
</dbReference>
<sequence>MELINKEIIERTKKFFLKHLGRFILYISIVWFEFTGAMLLFMLFLCFKFQYALLVLIAIMLVYRIRLPIEYNGALNIKWMRNNIWLRFVKNAENWETISMEKLDGSEMYMIVGYPHGMLPVSWLLFLSDLAKQNIFPRSLAADIIMRVPGCREIMLLLGGVNASWKSIKKACEQGKSLFVLPGSISEMKYNDNKLNKSEKSVCVIKRKGFIKAALQYGYTLVPVVGVGVTDLYSALLIPSEWFKKIFGIYPFVPFGEYEVCFPRTVPVHNIIGKHIQVEKNPLYTEDDVAELSGKFYNGLQEALDHYNCMYSDNYTLKIITDA</sequence>
<keyword evidence="13" id="KW-1185">Reference proteome</keyword>
<reference evidence="12 13" key="1">
    <citation type="journal article" date="2023" name="BMC Biol.">
        <title>The compact genome of the sponge Oopsacas minuta (Hexactinellida) is lacking key metazoan core genes.</title>
        <authorList>
            <person name="Santini S."/>
            <person name="Schenkelaars Q."/>
            <person name="Jourda C."/>
            <person name="Duchesne M."/>
            <person name="Belahbib H."/>
            <person name="Rocher C."/>
            <person name="Selva M."/>
            <person name="Riesgo A."/>
            <person name="Vervoort M."/>
            <person name="Leys S.P."/>
            <person name="Kodjabachian L."/>
            <person name="Le Bivic A."/>
            <person name="Borchiellini C."/>
            <person name="Claverie J.M."/>
            <person name="Renard E."/>
        </authorList>
    </citation>
    <scope>NUCLEOTIDE SEQUENCE [LARGE SCALE GENOMIC DNA]</scope>
    <source>
        <strain evidence="12">SPO-2</strain>
    </source>
</reference>
<protein>
    <recommendedName>
        <fullName evidence="11">Acyltransferase</fullName>
        <ecNumber evidence="11">2.3.1.-</ecNumber>
    </recommendedName>
</protein>
<dbReference type="GO" id="GO:0008374">
    <property type="term" value="F:O-acyltransferase activity"/>
    <property type="evidence" value="ECO:0007669"/>
    <property type="project" value="InterPro"/>
</dbReference>
<keyword evidence="10" id="KW-0012">Acyltransferase</keyword>
<dbReference type="PANTHER" id="PTHR12317">
    <property type="entry name" value="DIACYLGLYCEROL O-ACYLTRANSFERASE"/>
    <property type="match status" value="1"/>
</dbReference>
<proteinExistence type="inferred from homology"/>
<feature type="transmembrane region" description="Helical" evidence="11">
    <location>
        <begin position="23"/>
        <end position="45"/>
    </location>
</feature>
<evidence type="ECO:0000256" key="1">
    <source>
        <dbReference type="ARBA" id="ARBA00004477"/>
    </source>
</evidence>
<keyword evidence="8" id="KW-0443">Lipid metabolism</keyword>
<dbReference type="EMBL" id="JAKMXF010000354">
    <property type="protein sequence ID" value="KAI6646418.1"/>
    <property type="molecule type" value="Genomic_DNA"/>
</dbReference>
<feature type="transmembrane region" description="Helical" evidence="11">
    <location>
        <begin position="51"/>
        <end position="69"/>
    </location>
</feature>
<dbReference type="AlphaFoldDB" id="A0AAV7JCJ3"/>
<evidence type="ECO:0000256" key="9">
    <source>
        <dbReference type="ARBA" id="ARBA00023136"/>
    </source>
</evidence>
<evidence type="ECO:0000256" key="10">
    <source>
        <dbReference type="ARBA" id="ARBA00023315"/>
    </source>
</evidence>
<evidence type="ECO:0000256" key="3">
    <source>
        <dbReference type="ARBA" id="ARBA00022516"/>
    </source>
</evidence>
<evidence type="ECO:0000313" key="12">
    <source>
        <dbReference type="EMBL" id="KAI6646418.1"/>
    </source>
</evidence>
<evidence type="ECO:0000256" key="2">
    <source>
        <dbReference type="ARBA" id="ARBA00005420"/>
    </source>
</evidence>
<keyword evidence="3" id="KW-0444">Lipid biosynthesis</keyword>
<evidence type="ECO:0000256" key="8">
    <source>
        <dbReference type="ARBA" id="ARBA00023098"/>
    </source>
</evidence>
<keyword evidence="7 11" id="KW-1133">Transmembrane helix</keyword>
<comment type="subcellular location">
    <subcellularLocation>
        <location evidence="1 11">Endoplasmic reticulum membrane</location>
        <topology evidence="1 11">Multi-pass membrane protein</topology>
    </subcellularLocation>
</comment>
<dbReference type="Proteomes" id="UP001165289">
    <property type="component" value="Unassembled WGS sequence"/>
</dbReference>
<accession>A0AAV7JCJ3</accession>
<dbReference type="GO" id="GO:0005789">
    <property type="term" value="C:endoplasmic reticulum membrane"/>
    <property type="evidence" value="ECO:0007669"/>
    <property type="project" value="UniProtKB-SubCell"/>
</dbReference>
<dbReference type="EC" id="2.3.1.-" evidence="11"/>
<gene>
    <name evidence="12" type="ORF">LOD99_12540</name>
</gene>
<keyword evidence="6 11" id="KW-0256">Endoplasmic reticulum</keyword>
<keyword evidence="4 11" id="KW-0808">Transferase</keyword>